<reference evidence="1 2" key="2">
    <citation type="submission" date="2019-01" db="EMBL/GenBank/DDBJ databases">
        <title>A chromosome length genome reference of the Java medaka (oryzias javanicus).</title>
        <authorList>
            <person name="Herpin A."/>
            <person name="Takehana Y."/>
            <person name="Naruse K."/>
            <person name="Ansai S."/>
            <person name="Kawaguchi M."/>
        </authorList>
    </citation>
    <scope>NUCLEOTIDE SEQUENCE [LARGE SCALE GENOMIC DNA]</scope>
    <source>
        <strain evidence="1">RS831</strain>
        <tissue evidence="1">Whole body</tissue>
    </source>
</reference>
<keyword evidence="2" id="KW-1185">Reference proteome</keyword>
<dbReference type="AlphaFoldDB" id="A0A3S2PWT2"/>
<organism evidence="1 2">
    <name type="scientific">Oryzias javanicus</name>
    <name type="common">Javanese ricefish</name>
    <name type="synonym">Aplocheilus javanicus</name>
    <dbReference type="NCBI Taxonomy" id="123683"/>
    <lineage>
        <taxon>Eukaryota</taxon>
        <taxon>Metazoa</taxon>
        <taxon>Chordata</taxon>
        <taxon>Craniata</taxon>
        <taxon>Vertebrata</taxon>
        <taxon>Euteleostomi</taxon>
        <taxon>Actinopterygii</taxon>
        <taxon>Neopterygii</taxon>
        <taxon>Teleostei</taxon>
        <taxon>Neoteleostei</taxon>
        <taxon>Acanthomorphata</taxon>
        <taxon>Ovalentaria</taxon>
        <taxon>Atherinomorphae</taxon>
        <taxon>Beloniformes</taxon>
        <taxon>Adrianichthyidae</taxon>
        <taxon>Oryziinae</taxon>
        <taxon>Oryzias</taxon>
    </lineage>
</organism>
<gene>
    <name evidence="1" type="ORF">OJAV_G00163670</name>
</gene>
<sequence length="106" mass="12320">MTVFLTSRRSTSGGKLSRCGRSGAYRFKETNQSEPTISRRRFVIGWKECQTPEKEARPNWLLRCCDFQWDRLQSCHGGVWGACPRFRGALGILTVLFRHAADRRRR</sequence>
<evidence type="ECO:0000313" key="2">
    <source>
        <dbReference type="Proteomes" id="UP000283210"/>
    </source>
</evidence>
<dbReference type="Proteomes" id="UP000283210">
    <property type="component" value="Chromosome 16"/>
</dbReference>
<name>A0A3S2PWT2_ORYJA</name>
<proteinExistence type="predicted"/>
<reference evidence="1 2" key="1">
    <citation type="submission" date="2018-11" db="EMBL/GenBank/DDBJ databases">
        <authorList>
            <person name="Lopez-Roques C."/>
            <person name="Donnadieu C."/>
            <person name="Bouchez O."/>
            <person name="Klopp C."/>
            <person name="Cabau C."/>
            <person name="Zahm M."/>
        </authorList>
    </citation>
    <scope>NUCLEOTIDE SEQUENCE [LARGE SCALE GENOMIC DNA]</scope>
    <source>
        <strain evidence="1">RS831</strain>
        <tissue evidence="1">Whole body</tissue>
    </source>
</reference>
<evidence type="ECO:0000313" key="1">
    <source>
        <dbReference type="EMBL" id="RVE63173.1"/>
    </source>
</evidence>
<accession>A0A3S2PWT2</accession>
<dbReference type="EMBL" id="CM012452">
    <property type="protein sequence ID" value="RVE63173.1"/>
    <property type="molecule type" value="Genomic_DNA"/>
</dbReference>
<protein>
    <submittedName>
        <fullName evidence="1">Uncharacterized protein</fullName>
    </submittedName>
</protein>